<dbReference type="CDD" id="cd15039">
    <property type="entry name" value="7tmB3_Methuselah-like"/>
    <property type="match status" value="1"/>
</dbReference>
<name>A0AAW1CI42_9HEMI</name>
<evidence type="ECO:0000313" key="8">
    <source>
        <dbReference type="EMBL" id="KAK9498121.1"/>
    </source>
</evidence>
<dbReference type="AlphaFoldDB" id="A0AAW1CI42"/>
<feature type="transmembrane region" description="Helical" evidence="5">
    <location>
        <begin position="266"/>
        <end position="290"/>
    </location>
</feature>
<feature type="transmembrane region" description="Helical" evidence="5">
    <location>
        <begin position="336"/>
        <end position="357"/>
    </location>
</feature>
<dbReference type="GO" id="GO:0008528">
    <property type="term" value="F:G protein-coupled peptide receptor activity"/>
    <property type="evidence" value="ECO:0007669"/>
    <property type="project" value="TreeGrafter"/>
</dbReference>
<evidence type="ECO:0000256" key="4">
    <source>
        <dbReference type="ARBA" id="ARBA00023136"/>
    </source>
</evidence>
<dbReference type="InterPro" id="IPR000832">
    <property type="entry name" value="GPCR_2_secretin-like"/>
</dbReference>
<dbReference type="GO" id="GO:0007166">
    <property type="term" value="P:cell surface receptor signaling pathway"/>
    <property type="evidence" value="ECO:0007669"/>
    <property type="project" value="InterPro"/>
</dbReference>
<feature type="transmembrane region" description="Helical" evidence="5">
    <location>
        <begin position="218"/>
        <end position="239"/>
    </location>
</feature>
<dbReference type="PANTHER" id="PTHR47154">
    <property type="entry name" value="G-PROTEIN COUPLED RECEPTOR MTH-RELATED"/>
    <property type="match status" value="1"/>
</dbReference>
<dbReference type="EMBL" id="JAPXFL010000013">
    <property type="protein sequence ID" value="KAK9498121.1"/>
    <property type="molecule type" value="Genomic_DNA"/>
</dbReference>
<evidence type="ECO:0000256" key="2">
    <source>
        <dbReference type="ARBA" id="ARBA00022692"/>
    </source>
</evidence>
<feature type="signal peptide" evidence="6">
    <location>
        <begin position="1"/>
        <end position="21"/>
    </location>
</feature>
<keyword evidence="3 5" id="KW-1133">Transmembrane helix</keyword>
<feature type="chain" id="PRO_5043833499" description="G-protein coupled receptors family 2 profile 2 domain-containing protein" evidence="6">
    <location>
        <begin position="22"/>
        <end position="401"/>
    </location>
</feature>
<dbReference type="Proteomes" id="UP001461498">
    <property type="component" value="Unassembled WGS sequence"/>
</dbReference>
<dbReference type="PANTHER" id="PTHR47154:SF2">
    <property type="entry name" value="G-PROTEIN COUPLED RECEPTOR MTH-RELATED"/>
    <property type="match status" value="1"/>
</dbReference>
<feature type="domain" description="G-protein coupled receptors family 2 profile 2" evidence="7">
    <location>
        <begin position="110"/>
        <end position="359"/>
    </location>
</feature>
<dbReference type="InterPro" id="IPR051384">
    <property type="entry name" value="Mth_GPCR"/>
</dbReference>
<dbReference type="PROSITE" id="PS50261">
    <property type="entry name" value="G_PROTEIN_RECEP_F2_4"/>
    <property type="match status" value="1"/>
</dbReference>
<sequence length="401" mass="46023">MRYIFGIFVILVSISYRTVLCGDCCTSKAYLLNGKCSDGSNITLECVTDKYMVTSNEFLHNQDTLNFISEEGNITIFSNNFCIGYDGPSKVNVALICFEPEEYQHNEKIGFKIYSICILISDIFLVITLIVYLSFPTLRDLQGKSVMSFTFCLCLGYFILAVMQQEYFGFPYSSVTCKFMGFVLYYLLMCAFFWLSIISFNIWRSATWQVTWSDSQLLLAYNIVGYCTPIIFLIAAIVAHHTPGNHIKPDFSASCWFSGKSETWAFFYGPIAVLLTCNIVFFTLTAIRLWKDYKDTSPGTRIQVLRFKCVLYLKLFLTMGISWIFEIASYLFEPDIWFITDIVNCLQGVIIFIVMVATRKRVLRLIANSGIFGSCFYINWQTINDDEESENEVHAEQIQLS</sequence>
<evidence type="ECO:0000256" key="1">
    <source>
        <dbReference type="ARBA" id="ARBA00004141"/>
    </source>
</evidence>
<dbReference type="Gene3D" id="1.20.1070.10">
    <property type="entry name" value="Rhodopsin 7-helix transmembrane proteins"/>
    <property type="match status" value="1"/>
</dbReference>
<comment type="subcellular location">
    <subcellularLocation>
        <location evidence="1">Membrane</location>
        <topology evidence="1">Multi-pass membrane protein</topology>
    </subcellularLocation>
</comment>
<keyword evidence="6" id="KW-0732">Signal</keyword>
<feature type="transmembrane region" description="Helical" evidence="5">
    <location>
        <begin position="145"/>
        <end position="163"/>
    </location>
</feature>
<evidence type="ECO:0000256" key="3">
    <source>
        <dbReference type="ARBA" id="ARBA00022989"/>
    </source>
</evidence>
<dbReference type="GO" id="GO:0005886">
    <property type="term" value="C:plasma membrane"/>
    <property type="evidence" value="ECO:0007669"/>
    <property type="project" value="TreeGrafter"/>
</dbReference>
<gene>
    <name evidence="8" type="ORF">O3M35_004000</name>
</gene>
<keyword evidence="9" id="KW-1185">Reference proteome</keyword>
<feature type="transmembrane region" description="Helical" evidence="5">
    <location>
        <begin position="183"/>
        <end position="206"/>
    </location>
</feature>
<feature type="transmembrane region" description="Helical" evidence="5">
    <location>
        <begin position="113"/>
        <end position="133"/>
    </location>
</feature>
<dbReference type="InterPro" id="IPR017981">
    <property type="entry name" value="GPCR_2-like_7TM"/>
</dbReference>
<dbReference type="Pfam" id="PF00002">
    <property type="entry name" value="7tm_2"/>
    <property type="match status" value="1"/>
</dbReference>
<proteinExistence type="predicted"/>
<accession>A0AAW1CI42</accession>
<evidence type="ECO:0000259" key="7">
    <source>
        <dbReference type="PROSITE" id="PS50261"/>
    </source>
</evidence>
<evidence type="ECO:0000313" key="9">
    <source>
        <dbReference type="Proteomes" id="UP001461498"/>
    </source>
</evidence>
<reference evidence="8 9" key="1">
    <citation type="submission" date="2022-12" db="EMBL/GenBank/DDBJ databases">
        <title>Chromosome-level genome assembly of true bugs.</title>
        <authorList>
            <person name="Ma L."/>
            <person name="Li H."/>
        </authorList>
    </citation>
    <scope>NUCLEOTIDE SEQUENCE [LARGE SCALE GENOMIC DNA]</scope>
    <source>
        <strain evidence="8">Lab_2022b</strain>
    </source>
</reference>
<feature type="transmembrane region" description="Helical" evidence="5">
    <location>
        <begin position="311"/>
        <end position="330"/>
    </location>
</feature>
<protein>
    <recommendedName>
        <fullName evidence="7">G-protein coupled receptors family 2 profile 2 domain-containing protein</fullName>
    </recommendedName>
</protein>
<keyword evidence="2 5" id="KW-0812">Transmembrane</keyword>
<organism evidence="8 9">
    <name type="scientific">Rhynocoris fuscipes</name>
    <dbReference type="NCBI Taxonomy" id="488301"/>
    <lineage>
        <taxon>Eukaryota</taxon>
        <taxon>Metazoa</taxon>
        <taxon>Ecdysozoa</taxon>
        <taxon>Arthropoda</taxon>
        <taxon>Hexapoda</taxon>
        <taxon>Insecta</taxon>
        <taxon>Pterygota</taxon>
        <taxon>Neoptera</taxon>
        <taxon>Paraneoptera</taxon>
        <taxon>Hemiptera</taxon>
        <taxon>Heteroptera</taxon>
        <taxon>Panheteroptera</taxon>
        <taxon>Cimicomorpha</taxon>
        <taxon>Reduviidae</taxon>
        <taxon>Harpactorinae</taxon>
        <taxon>Harpactorini</taxon>
        <taxon>Rhynocoris</taxon>
    </lineage>
</organism>
<comment type="caution">
    <text evidence="8">The sequence shown here is derived from an EMBL/GenBank/DDBJ whole genome shotgun (WGS) entry which is preliminary data.</text>
</comment>
<evidence type="ECO:0000256" key="6">
    <source>
        <dbReference type="SAM" id="SignalP"/>
    </source>
</evidence>
<keyword evidence="4 5" id="KW-0472">Membrane</keyword>
<evidence type="ECO:0000256" key="5">
    <source>
        <dbReference type="SAM" id="Phobius"/>
    </source>
</evidence>